<comment type="caution">
    <text evidence="2">The sequence shown here is derived from an EMBL/GenBank/DDBJ whole genome shotgun (WGS) entry which is preliminary data.</text>
</comment>
<proteinExistence type="predicted"/>
<evidence type="ECO:0000313" key="2">
    <source>
        <dbReference type="EMBL" id="MCI57790.1"/>
    </source>
</evidence>
<evidence type="ECO:0000256" key="1">
    <source>
        <dbReference type="SAM" id="SignalP"/>
    </source>
</evidence>
<sequence>MVLIVSMVSVTIVLVCEQLSWSGGRKASVSSTLSRAISAVIHLSPLFPPSRSHLGPIISIVPIP</sequence>
<feature type="chain" id="PRO_5017384188" description="Secreted protein" evidence="1">
    <location>
        <begin position="19"/>
        <end position="64"/>
    </location>
</feature>
<evidence type="ECO:0008006" key="4">
    <source>
        <dbReference type="Google" id="ProtNLM"/>
    </source>
</evidence>
<dbReference type="Proteomes" id="UP000265520">
    <property type="component" value="Unassembled WGS sequence"/>
</dbReference>
<keyword evidence="1" id="KW-0732">Signal</keyword>
<organism evidence="2 3">
    <name type="scientific">Trifolium medium</name>
    <dbReference type="NCBI Taxonomy" id="97028"/>
    <lineage>
        <taxon>Eukaryota</taxon>
        <taxon>Viridiplantae</taxon>
        <taxon>Streptophyta</taxon>
        <taxon>Embryophyta</taxon>
        <taxon>Tracheophyta</taxon>
        <taxon>Spermatophyta</taxon>
        <taxon>Magnoliopsida</taxon>
        <taxon>eudicotyledons</taxon>
        <taxon>Gunneridae</taxon>
        <taxon>Pentapetalae</taxon>
        <taxon>rosids</taxon>
        <taxon>fabids</taxon>
        <taxon>Fabales</taxon>
        <taxon>Fabaceae</taxon>
        <taxon>Papilionoideae</taxon>
        <taxon>50 kb inversion clade</taxon>
        <taxon>NPAAA clade</taxon>
        <taxon>Hologalegina</taxon>
        <taxon>IRL clade</taxon>
        <taxon>Trifolieae</taxon>
        <taxon>Trifolium</taxon>
    </lineage>
</organism>
<dbReference type="AlphaFoldDB" id="A0A392TC51"/>
<evidence type="ECO:0000313" key="3">
    <source>
        <dbReference type="Proteomes" id="UP000265520"/>
    </source>
</evidence>
<keyword evidence="3" id="KW-1185">Reference proteome</keyword>
<dbReference type="EMBL" id="LXQA010535186">
    <property type="protein sequence ID" value="MCI57790.1"/>
    <property type="molecule type" value="Genomic_DNA"/>
</dbReference>
<feature type="non-terminal residue" evidence="2">
    <location>
        <position position="64"/>
    </location>
</feature>
<accession>A0A392TC51</accession>
<feature type="signal peptide" evidence="1">
    <location>
        <begin position="1"/>
        <end position="18"/>
    </location>
</feature>
<protein>
    <recommendedName>
        <fullName evidence="4">Secreted protein</fullName>
    </recommendedName>
</protein>
<name>A0A392TC51_9FABA</name>
<reference evidence="2 3" key="1">
    <citation type="journal article" date="2018" name="Front. Plant Sci.">
        <title>Red Clover (Trifolium pratense) and Zigzag Clover (T. medium) - A Picture of Genomic Similarities and Differences.</title>
        <authorList>
            <person name="Dluhosova J."/>
            <person name="Istvanek J."/>
            <person name="Nedelnik J."/>
            <person name="Repkova J."/>
        </authorList>
    </citation>
    <scope>NUCLEOTIDE SEQUENCE [LARGE SCALE GENOMIC DNA]</scope>
    <source>
        <strain evidence="3">cv. 10/8</strain>
        <tissue evidence="2">Leaf</tissue>
    </source>
</reference>